<dbReference type="Proteomes" id="UP001209854">
    <property type="component" value="Unassembled WGS sequence"/>
</dbReference>
<sequence>MHTVVELPHYQKRAELLLSISEREDIIRCLAGHPKSGDLIRETGGVRKLR</sequence>
<organism evidence="1 2">
    <name type="scientific">Endozoicomonas gorgoniicola</name>
    <dbReference type="NCBI Taxonomy" id="1234144"/>
    <lineage>
        <taxon>Bacteria</taxon>
        <taxon>Pseudomonadati</taxon>
        <taxon>Pseudomonadota</taxon>
        <taxon>Gammaproteobacteria</taxon>
        <taxon>Oceanospirillales</taxon>
        <taxon>Endozoicomonadaceae</taxon>
        <taxon>Endozoicomonas</taxon>
    </lineage>
</organism>
<reference evidence="1 2" key="1">
    <citation type="submission" date="2022-10" db="EMBL/GenBank/DDBJ databases">
        <title>High-quality genome sequences of two octocoral-associated bacteria, Endozoicomonas euniceicola EF212 and Endozoicomonas gorgoniicola PS125.</title>
        <authorList>
            <person name="Chiou Y.-J."/>
            <person name="Chen Y.-H."/>
        </authorList>
    </citation>
    <scope>NUCLEOTIDE SEQUENCE [LARGE SCALE GENOMIC DNA]</scope>
    <source>
        <strain evidence="1 2">PS125</strain>
    </source>
</reference>
<protein>
    <submittedName>
        <fullName evidence="1">Uncharacterized protein</fullName>
    </submittedName>
</protein>
<evidence type="ECO:0000313" key="1">
    <source>
        <dbReference type="EMBL" id="MCW7555365.1"/>
    </source>
</evidence>
<accession>A0ABT3N153</accession>
<dbReference type="RefSeq" id="WP_262565125.1">
    <property type="nucleotide sequence ID" value="NZ_JAPFCC010000001.1"/>
</dbReference>
<evidence type="ECO:0000313" key="2">
    <source>
        <dbReference type="Proteomes" id="UP001209854"/>
    </source>
</evidence>
<proteinExistence type="predicted"/>
<keyword evidence="2" id="KW-1185">Reference proteome</keyword>
<name>A0ABT3N153_9GAMM</name>
<dbReference type="EMBL" id="JAPFCC010000001">
    <property type="protein sequence ID" value="MCW7555365.1"/>
    <property type="molecule type" value="Genomic_DNA"/>
</dbReference>
<gene>
    <name evidence="1" type="ORF">NX722_22580</name>
</gene>
<comment type="caution">
    <text evidence="1">The sequence shown here is derived from an EMBL/GenBank/DDBJ whole genome shotgun (WGS) entry which is preliminary data.</text>
</comment>